<comment type="caution">
    <text evidence="2">The sequence shown here is derived from an EMBL/GenBank/DDBJ whole genome shotgun (WGS) entry which is preliminary data.</text>
</comment>
<dbReference type="Gene3D" id="3.40.50.1980">
    <property type="entry name" value="Nitrogenase molybdenum iron protein domain"/>
    <property type="match status" value="2"/>
</dbReference>
<dbReference type="InterPro" id="IPR002491">
    <property type="entry name" value="ABC_transptr_periplasmic_BD"/>
</dbReference>
<evidence type="ECO:0000313" key="2">
    <source>
        <dbReference type="EMBL" id="TCK67037.1"/>
    </source>
</evidence>
<sequence length="342" mass="38225">MFTINQHRRRFIKTLFVGFSCLSLPSIVFSQSTQSLIIRTGILNKIPQRILSAGFVSDLLLIALCPEKMVGIATELKTDSKKFLSEQIQNLPHIGRIAGRASTAPVEKIVNLNADLIVDAGNVSETFLSSAKKISKQTQLPYFIVSGKLTDSAQQFTQLGELLQQPTRAKALADLSDEILTKTYQLCATDNLNVYLARGADGLETALKGAIHTEVLDWLGLQNVANGAGEKKLARVSMEQLLQWQPDLILTQDTNFYQHSQQHALWQNLTAVKNQRVFLAPSLPFNWLDSPPGVNRLLGCVWLAYKLKPTVLSQQNAYDLVQRYFRLFYGYEISSNNTSPHF</sequence>
<dbReference type="Pfam" id="PF01497">
    <property type="entry name" value="Peripla_BP_2"/>
    <property type="match status" value="1"/>
</dbReference>
<proteinExistence type="predicted"/>
<dbReference type="AlphaFoldDB" id="A0A4R1KR69"/>
<feature type="domain" description="Fe/B12 periplasmic-binding" evidence="1">
    <location>
        <begin position="49"/>
        <end position="311"/>
    </location>
</feature>
<organism evidence="2 3">
    <name type="scientific">Lonepinella koalarum</name>
    <dbReference type="NCBI Taxonomy" id="53417"/>
    <lineage>
        <taxon>Bacteria</taxon>
        <taxon>Pseudomonadati</taxon>
        <taxon>Pseudomonadota</taxon>
        <taxon>Gammaproteobacteria</taxon>
        <taxon>Pasteurellales</taxon>
        <taxon>Pasteurellaceae</taxon>
        <taxon>Lonepinella</taxon>
    </lineage>
</organism>
<gene>
    <name evidence="2" type="ORF">EV692_2160</name>
</gene>
<reference evidence="2 3" key="1">
    <citation type="submission" date="2019-03" db="EMBL/GenBank/DDBJ databases">
        <title>Genomic Encyclopedia of Type Strains, Phase IV (KMG-IV): sequencing the most valuable type-strain genomes for metagenomic binning, comparative biology and taxonomic classification.</title>
        <authorList>
            <person name="Goeker M."/>
        </authorList>
    </citation>
    <scope>NUCLEOTIDE SEQUENCE [LARGE SCALE GENOMIC DNA]</scope>
    <source>
        <strain evidence="2 3">DSM 10053</strain>
    </source>
</reference>
<keyword evidence="3" id="KW-1185">Reference proteome</keyword>
<dbReference type="SUPFAM" id="SSF53807">
    <property type="entry name" value="Helical backbone' metal receptor"/>
    <property type="match status" value="1"/>
</dbReference>
<dbReference type="PANTHER" id="PTHR30535">
    <property type="entry name" value="VITAMIN B12-BINDING PROTEIN"/>
    <property type="match status" value="1"/>
</dbReference>
<dbReference type="RefSeq" id="WP_165867240.1">
    <property type="nucleotide sequence ID" value="NZ_CP170642.1"/>
</dbReference>
<dbReference type="Gene3D" id="1.20.58.2180">
    <property type="match status" value="1"/>
</dbReference>
<name>A0A4R1KR69_9PAST</name>
<dbReference type="InterPro" id="IPR050902">
    <property type="entry name" value="ABC_Transporter_SBP"/>
</dbReference>
<evidence type="ECO:0000259" key="1">
    <source>
        <dbReference type="PROSITE" id="PS50983"/>
    </source>
</evidence>
<evidence type="ECO:0000313" key="3">
    <source>
        <dbReference type="Proteomes" id="UP000295496"/>
    </source>
</evidence>
<dbReference type="PANTHER" id="PTHR30535:SF34">
    <property type="entry name" value="MOLYBDATE-BINDING PROTEIN MOLA"/>
    <property type="match status" value="1"/>
</dbReference>
<dbReference type="GO" id="GO:0071281">
    <property type="term" value="P:cellular response to iron ion"/>
    <property type="evidence" value="ECO:0007669"/>
    <property type="project" value="TreeGrafter"/>
</dbReference>
<dbReference type="PROSITE" id="PS50983">
    <property type="entry name" value="FE_B12_PBP"/>
    <property type="match status" value="1"/>
</dbReference>
<dbReference type="EMBL" id="SMGJ01000008">
    <property type="protein sequence ID" value="TCK67037.1"/>
    <property type="molecule type" value="Genomic_DNA"/>
</dbReference>
<dbReference type="Proteomes" id="UP000295496">
    <property type="component" value="Unassembled WGS sequence"/>
</dbReference>
<protein>
    <submittedName>
        <fullName evidence="2">Iron complex transport system substrate-binding protein</fullName>
    </submittedName>
</protein>
<accession>A0A4R1KR69</accession>